<dbReference type="CDD" id="cd00761">
    <property type="entry name" value="Glyco_tranf_GTA_type"/>
    <property type="match status" value="1"/>
</dbReference>
<dbReference type="GO" id="GO:0016758">
    <property type="term" value="F:hexosyltransferase activity"/>
    <property type="evidence" value="ECO:0007669"/>
    <property type="project" value="UniProtKB-ARBA"/>
</dbReference>
<gene>
    <name evidence="2" type="ORF">LHEJCM1062_12610</name>
</gene>
<evidence type="ECO:0000313" key="2">
    <source>
        <dbReference type="EMBL" id="GFP13389.1"/>
    </source>
</evidence>
<protein>
    <submittedName>
        <fullName evidence="2">Glycosyl transferase</fullName>
    </submittedName>
</protein>
<feature type="domain" description="Glycosyltransferase 2-like" evidence="1">
    <location>
        <begin position="7"/>
        <end position="135"/>
    </location>
</feature>
<comment type="caution">
    <text evidence="2">The sequence shown here is derived from an EMBL/GenBank/DDBJ whole genome shotgun (WGS) entry which is preliminary data.</text>
</comment>
<dbReference type="Pfam" id="PF00535">
    <property type="entry name" value="Glycos_transf_2"/>
    <property type="match status" value="1"/>
</dbReference>
<dbReference type="InterPro" id="IPR029044">
    <property type="entry name" value="Nucleotide-diphossugar_trans"/>
</dbReference>
<reference evidence="2" key="1">
    <citation type="submission" date="2020-07" db="EMBL/GenBank/DDBJ databases">
        <title>Draft genome sequence of Lactobacillus helveticus strain JCM 1062.</title>
        <authorList>
            <person name="Endo A."/>
            <person name="Maeno S."/>
            <person name="Kido Y."/>
        </authorList>
    </citation>
    <scope>NUCLEOTIDE SEQUENCE</scope>
    <source>
        <strain evidence="2">JCM 1062</strain>
    </source>
</reference>
<name>A0AAV4E8L1_LACHE</name>
<evidence type="ECO:0000259" key="1">
    <source>
        <dbReference type="Pfam" id="PF00535"/>
    </source>
</evidence>
<dbReference type="PANTHER" id="PTHR22916">
    <property type="entry name" value="GLYCOSYLTRANSFERASE"/>
    <property type="match status" value="1"/>
</dbReference>
<dbReference type="EMBL" id="BLYV01000273">
    <property type="protein sequence ID" value="GFP13389.1"/>
    <property type="molecule type" value="Genomic_DNA"/>
</dbReference>
<dbReference type="PANTHER" id="PTHR22916:SF3">
    <property type="entry name" value="UDP-GLCNAC:BETAGAL BETA-1,3-N-ACETYLGLUCOSAMINYLTRANSFERASE-LIKE PROTEIN 1"/>
    <property type="match status" value="1"/>
</dbReference>
<organism evidence="2 3">
    <name type="scientific">Lactobacillus helveticus</name>
    <name type="common">Lactobacillus suntoryeus</name>
    <dbReference type="NCBI Taxonomy" id="1587"/>
    <lineage>
        <taxon>Bacteria</taxon>
        <taxon>Bacillati</taxon>
        <taxon>Bacillota</taxon>
        <taxon>Bacilli</taxon>
        <taxon>Lactobacillales</taxon>
        <taxon>Lactobacillaceae</taxon>
        <taxon>Lactobacillus</taxon>
    </lineage>
</organism>
<accession>A0AAV4E8L1</accession>
<dbReference type="RefSeq" id="WP_101511616.1">
    <property type="nucleotide sequence ID" value="NZ_BLYU01000348.1"/>
</dbReference>
<sequence>MSKKLISVVIPIFNAEKTLKKCIESIIDQSIHSYKIYLINDGSTDNTGNILSKYNKEKNIFIINKNNEGAAETRNFALKLVDTPFVVFMDADDYVEETYLEHLISVVKNHNVDMAVTGIIRNMGKKESITKFKEGTLTSKNMITEILKEDGPGGYLWNKIFDMNIIKKYNIRFDPNINMAEDLLFCVQYLLHSKKVFISKECDYHYVQLNGSLSSGVSIFNTNRNYKKAYLDYIMSLQKIKSILPPDLTISRKLINERLCHISCDFLRTMKLNHSKDYKLYSKIRNIAINNRKLTLKSNNLTRKQKLYLNLVIWFPNGIYFLDKIRFR</sequence>
<proteinExistence type="predicted"/>
<dbReference type="Gene3D" id="3.90.550.10">
    <property type="entry name" value="Spore Coat Polysaccharide Biosynthesis Protein SpsA, Chain A"/>
    <property type="match status" value="1"/>
</dbReference>
<dbReference type="Proteomes" id="UP000630086">
    <property type="component" value="Unassembled WGS sequence"/>
</dbReference>
<evidence type="ECO:0000313" key="3">
    <source>
        <dbReference type="Proteomes" id="UP000630086"/>
    </source>
</evidence>
<dbReference type="SUPFAM" id="SSF53448">
    <property type="entry name" value="Nucleotide-diphospho-sugar transferases"/>
    <property type="match status" value="1"/>
</dbReference>
<keyword evidence="2" id="KW-0808">Transferase</keyword>
<dbReference type="AlphaFoldDB" id="A0AAV4E8L1"/>
<dbReference type="InterPro" id="IPR001173">
    <property type="entry name" value="Glyco_trans_2-like"/>
</dbReference>